<dbReference type="AlphaFoldDB" id="A0A6N7L3L3"/>
<keyword evidence="3" id="KW-1185">Reference proteome</keyword>
<name>A0A6N7L3L3_9ACTN</name>
<gene>
    <name evidence="2" type="ORF">F7Q99_30555</name>
</gene>
<evidence type="ECO:0000256" key="1">
    <source>
        <dbReference type="SAM" id="MobiDB-lite"/>
    </source>
</evidence>
<dbReference type="OrthoDB" id="3238779at2"/>
<protein>
    <recommendedName>
        <fullName evidence="4">Transposase</fullName>
    </recommendedName>
</protein>
<feature type="region of interest" description="Disordered" evidence="1">
    <location>
        <begin position="85"/>
        <end position="107"/>
    </location>
</feature>
<sequence>MARFNEGCHNALRLHRELAERGLAVSERTVRRFVHRLRENAKPTTRPLVPKVREVTALILTHPDHRSESQQVFLKELRIRSQLLPSLDNQPRQDPLRDRFAAPGSPK</sequence>
<dbReference type="EMBL" id="WBOF01000002">
    <property type="protein sequence ID" value="MQS16423.1"/>
    <property type="molecule type" value="Genomic_DNA"/>
</dbReference>
<reference evidence="2 3" key="1">
    <citation type="submission" date="2019-09" db="EMBL/GenBank/DDBJ databases">
        <title>Genome Sequences of Streptomyces kaniharaensis ATCC 21070.</title>
        <authorList>
            <person name="Zhu W."/>
            <person name="De Crecy-Lagard V."/>
            <person name="Richards N.G."/>
        </authorList>
    </citation>
    <scope>NUCLEOTIDE SEQUENCE [LARGE SCALE GENOMIC DNA]</scope>
    <source>
        <strain evidence="2 3">SF-557</strain>
    </source>
</reference>
<accession>A0A6N7L3L3</accession>
<evidence type="ECO:0000313" key="3">
    <source>
        <dbReference type="Proteomes" id="UP000450000"/>
    </source>
</evidence>
<evidence type="ECO:0000313" key="2">
    <source>
        <dbReference type="EMBL" id="MQS16423.1"/>
    </source>
</evidence>
<evidence type="ECO:0008006" key="4">
    <source>
        <dbReference type="Google" id="ProtNLM"/>
    </source>
</evidence>
<comment type="caution">
    <text evidence="2">The sequence shown here is derived from an EMBL/GenBank/DDBJ whole genome shotgun (WGS) entry which is preliminary data.</text>
</comment>
<dbReference type="RefSeq" id="WP_153467223.1">
    <property type="nucleotide sequence ID" value="NZ_WBOF01000002.1"/>
</dbReference>
<proteinExistence type="predicted"/>
<dbReference type="Proteomes" id="UP000450000">
    <property type="component" value="Unassembled WGS sequence"/>
</dbReference>
<organism evidence="2 3">
    <name type="scientific">Streptomyces kaniharaensis</name>
    <dbReference type="NCBI Taxonomy" id="212423"/>
    <lineage>
        <taxon>Bacteria</taxon>
        <taxon>Bacillati</taxon>
        <taxon>Actinomycetota</taxon>
        <taxon>Actinomycetes</taxon>
        <taxon>Kitasatosporales</taxon>
        <taxon>Streptomycetaceae</taxon>
        <taxon>Streptomyces</taxon>
    </lineage>
</organism>